<dbReference type="Proteomes" id="UP001516400">
    <property type="component" value="Unassembled WGS sequence"/>
</dbReference>
<evidence type="ECO:0008006" key="3">
    <source>
        <dbReference type="Google" id="ProtNLM"/>
    </source>
</evidence>
<dbReference type="AlphaFoldDB" id="A0ABD2NEC8"/>
<reference evidence="1 2" key="1">
    <citation type="journal article" date="2021" name="BMC Biol.">
        <title>Horizontally acquired antibacterial genes associated with adaptive radiation of ladybird beetles.</title>
        <authorList>
            <person name="Li H.S."/>
            <person name="Tang X.F."/>
            <person name="Huang Y.H."/>
            <person name="Xu Z.Y."/>
            <person name="Chen M.L."/>
            <person name="Du X.Y."/>
            <person name="Qiu B.Y."/>
            <person name="Chen P.T."/>
            <person name="Zhang W."/>
            <person name="Slipinski A."/>
            <person name="Escalona H.E."/>
            <person name="Waterhouse R.M."/>
            <person name="Zwick A."/>
            <person name="Pang H."/>
        </authorList>
    </citation>
    <scope>NUCLEOTIDE SEQUENCE [LARGE SCALE GENOMIC DNA]</scope>
    <source>
        <strain evidence="1">SYSU2018</strain>
    </source>
</reference>
<keyword evidence="2" id="KW-1185">Reference proteome</keyword>
<evidence type="ECO:0000313" key="1">
    <source>
        <dbReference type="EMBL" id="KAL3276857.1"/>
    </source>
</evidence>
<comment type="caution">
    <text evidence="1">The sequence shown here is derived from an EMBL/GenBank/DDBJ whole genome shotgun (WGS) entry which is preliminary data.</text>
</comment>
<organism evidence="1 2">
    <name type="scientific">Cryptolaemus montrouzieri</name>
    <dbReference type="NCBI Taxonomy" id="559131"/>
    <lineage>
        <taxon>Eukaryota</taxon>
        <taxon>Metazoa</taxon>
        <taxon>Ecdysozoa</taxon>
        <taxon>Arthropoda</taxon>
        <taxon>Hexapoda</taxon>
        <taxon>Insecta</taxon>
        <taxon>Pterygota</taxon>
        <taxon>Neoptera</taxon>
        <taxon>Endopterygota</taxon>
        <taxon>Coleoptera</taxon>
        <taxon>Polyphaga</taxon>
        <taxon>Cucujiformia</taxon>
        <taxon>Coccinelloidea</taxon>
        <taxon>Coccinellidae</taxon>
        <taxon>Scymninae</taxon>
        <taxon>Scymnini</taxon>
        <taxon>Cryptolaemus</taxon>
    </lineage>
</organism>
<gene>
    <name evidence="1" type="ORF">HHI36_012220</name>
</gene>
<protein>
    <recommendedName>
        <fullName evidence="3">Protein sleepless</fullName>
    </recommendedName>
</protein>
<proteinExistence type="predicted"/>
<name>A0ABD2NEC8_9CUCU</name>
<evidence type="ECO:0000313" key="2">
    <source>
        <dbReference type="Proteomes" id="UP001516400"/>
    </source>
</evidence>
<accession>A0ABD2NEC8</accession>
<sequence length="102" mass="11224">MAYLHIAETLQCYSCLSFLQSDINTCLNLDDQTEVVTCADGASCVEVGVDVKSADGITYTNQRFCDATNEACNNLKGIYKSDEIRKCRTCSTDKCNNSTLSR</sequence>
<dbReference type="EMBL" id="JABFTP020000103">
    <property type="protein sequence ID" value="KAL3276857.1"/>
    <property type="molecule type" value="Genomic_DNA"/>
</dbReference>